<comment type="subunit">
    <text evidence="3 7">The complex is composed of two ATP-binding proteins (PstB), two transmembrane proteins (PstC and PstA) and a solute-binding protein (PstS).</text>
</comment>
<keyword evidence="6 7" id="KW-0592">Phosphate transport</keyword>
<comment type="similarity">
    <text evidence="2 7">Belongs to the PstS family.</text>
</comment>
<dbReference type="Proteomes" id="UP000487117">
    <property type="component" value="Unassembled WGS sequence"/>
</dbReference>
<dbReference type="GO" id="GO:0035435">
    <property type="term" value="P:phosphate ion transmembrane transport"/>
    <property type="evidence" value="ECO:0007669"/>
    <property type="project" value="InterPro"/>
</dbReference>
<dbReference type="AlphaFoldDB" id="A0A7V8JN18"/>
<dbReference type="PIRSF" id="PIRSF002756">
    <property type="entry name" value="PstS"/>
    <property type="match status" value="1"/>
</dbReference>
<gene>
    <name evidence="9" type="primary">phoA2</name>
    <name evidence="9" type="ORF">GAK31_00160</name>
</gene>
<evidence type="ECO:0000256" key="1">
    <source>
        <dbReference type="ARBA" id="ARBA00002841"/>
    </source>
</evidence>
<accession>A0A7V8JN18</accession>
<evidence type="ECO:0000256" key="4">
    <source>
        <dbReference type="ARBA" id="ARBA00021889"/>
    </source>
</evidence>
<evidence type="ECO:0000256" key="6">
    <source>
        <dbReference type="ARBA" id="ARBA00022592"/>
    </source>
</evidence>
<dbReference type="Pfam" id="PF12849">
    <property type="entry name" value="PBP_like_2"/>
    <property type="match status" value="1"/>
</dbReference>
<comment type="function">
    <text evidence="1 7">Part of the ABC transporter complex PstSACB involved in phosphate import.</text>
</comment>
<protein>
    <recommendedName>
        <fullName evidence="4 7">Phosphate-binding protein PstS</fullName>
    </recommendedName>
</protein>
<evidence type="ECO:0000256" key="2">
    <source>
        <dbReference type="ARBA" id="ARBA00008725"/>
    </source>
</evidence>
<dbReference type="GO" id="GO:0043190">
    <property type="term" value="C:ATP-binding cassette (ABC) transporter complex"/>
    <property type="evidence" value="ECO:0007669"/>
    <property type="project" value="InterPro"/>
</dbReference>
<evidence type="ECO:0000313" key="9">
    <source>
        <dbReference type="EMBL" id="KAF1016901.1"/>
    </source>
</evidence>
<evidence type="ECO:0000256" key="5">
    <source>
        <dbReference type="ARBA" id="ARBA00022448"/>
    </source>
</evidence>
<dbReference type="InterPro" id="IPR024370">
    <property type="entry name" value="PBP_domain"/>
</dbReference>
<proteinExistence type="inferred from homology"/>
<organism evidence="9 10">
    <name type="scientific">Stenotrophomonas maltophilia</name>
    <name type="common">Pseudomonas maltophilia</name>
    <name type="synonym">Xanthomonas maltophilia</name>
    <dbReference type="NCBI Taxonomy" id="40324"/>
    <lineage>
        <taxon>Bacteria</taxon>
        <taxon>Pseudomonadati</taxon>
        <taxon>Pseudomonadota</taxon>
        <taxon>Gammaproteobacteria</taxon>
        <taxon>Lysobacterales</taxon>
        <taxon>Lysobacteraceae</taxon>
        <taxon>Stenotrophomonas</taxon>
        <taxon>Stenotrophomonas maltophilia group</taxon>
    </lineage>
</organism>
<dbReference type="PANTHER" id="PTHR42996">
    <property type="entry name" value="PHOSPHATE-BINDING PROTEIN PSTS"/>
    <property type="match status" value="1"/>
</dbReference>
<evidence type="ECO:0000313" key="10">
    <source>
        <dbReference type="Proteomes" id="UP000487117"/>
    </source>
</evidence>
<name>A0A7V8JN18_STEMA</name>
<keyword evidence="5 7" id="KW-0813">Transport</keyword>
<dbReference type="Gene3D" id="3.40.190.10">
    <property type="entry name" value="Periplasmic binding protein-like II"/>
    <property type="match status" value="2"/>
</dbReference>
<feature type="domain" description="PBP" evidence="8">
    <location>
        <begin position="23"/>
        <end position="298"/>
    </location>
</feature>
<sequence length="351" mass="36440">MQGGGASLPAKLYKGTPTSILPATFSYAVTGSGTGKKAFLENNAGLFSTTGTVHFAGSDSVLEQAEIDAYATNFAPTFGPLIQAPVVGTSVTVPFNSTGGDLDLSVTQLCGVFSGKITQWNQLDSNRSGAITVVYRNEKSGTTELLTRFLASACSASDTAGTNLVGGKFTTTQEFWKQFSTLPTNFTTASALGSQPLYDKVYATAGAVGYIGPDVVPNLSDATKIAKVRGFSPNDPSVQATLDTASVPTGDAAKDPKNWVPVFTDPPSVGYPIVGYTNFVLGQCYKTAAAANALRTFLLGHYNGNNDAASKSHGFVPLTPAWRDAIRTRFVVAGSTAGLNNPSTCAGLGRP</sequence>
<evidence type="ECO:0000259" key="8">
    <source>
        <dbReference type="Pfam" id="PF12849"/>
    </source>
</evidence>
<comment type="caution">
    <text evidence="9">The sequence shown here is derived from an EMBL/GenBank/DDBJ whole genome shotgun (WGS) entry which is preliminary data.</text>
</comment>
<dbReference type="PANTHER" id="PTHR42996:SF1">
    <property type="entry name" value="PHOSPHATE-BINDING PROTEIN PSTS"/>
    <property type="match status" value="1"/>
</dbReference>
<reference evidence="10" key="1">
    <citation type="journal article" date="2020" name="MBio">
        <title>Horizontal gene transfer to a defensive symbiont with a reduced genome amongst a multipartite beetle microbiome.</title>
        <authorList>
            <person name="Waterworth S.C."/>
            <person name="Florez L.V."/>
            <person name="Rees E.R."/>
            <person name="Hertweck C."/>
            <person name="Kaltenpoth M."/>
            <person name="Kwan J.C."/>
        </authorList>
    </citation>
    <scope>NUCLEOTIDE SEQUENCE [LARGE SCALE GENOMIC DNA]</scope>
</reference>
<dbReference type="EMBL" id="WNDS01000001">
    <property type="protein sequence ID" value="KAF1016901.1"/>
    <property type="molecule type" value="Genomic_DNA"/>
</dbReference>
<evidence type="ECO:0000256" key="7">
    <source>
        <dbReference type="PIRNR" id="PIRNR002756"/>
    </source>
</evidence>
<dbReference type="SUPFAM" id="SSF53850">
    <property type="entry name" value="Periplasmic binding protein-like II"/>
    <property type="match status" value="1"/>
</dbReference>
<dbReference type="GO" id="GO:0042301">
    <property type="term" value="F:phosphate ion binding"/>
    <property type="evidence" value="ECO:0007669"/>
    <property type="project" value="InterPro"/>
</dbReference>
<dbReference type="InterPro" id="IPR005673">
    <property type="entry name" value="ABC_phos-bd_PstS"/>
</dbReference>
<dbReference type="InterPro" id="IPR050962">
    <property type="entry name" value="Phosphate-bind_PstS"/>
</dbReference>
<evidence type="ECO:0000256" key="3">
    <source>
        <dbReference type="ARBA" id="ARBA00011529"/>
    </source>
</evidence>